<evidence type="ECO:0000313" key="1">
    <source>
        <dbReference type="EMBL" id="GMQ32934.1"/>
    </source>
</evidence>
<reference evidence="1 2" key="1">
    <citation type="submission" date="2023-08" db="EMBL/GenBank/DDBJ databases">
        <title>Draft genome sequence of Algoriphagus taiwanensis.</title>
        <authorList>
            <person name="Takatani N."/>
            <person name="Hosokawa M."/>
            <person name="Sawabe T."/>
        </authorList>
    </citation>
    <scope>NUCLEOTIDE SEQUENCE [LARGE SCALE GENOMIC DNA]</scope>
    <source>
        <strain evidence="1 2">JCM 19755</strain>
    </source>
</reference>
<comment type="caution">
    <text evidence="1">The sequence shown here is derived from an EMBL/GenBank/DDBJ whole genome shotgun (WGS) entry which is preliminary data.</text>
</comment>
<sequence>MNRFVVSLSGVEGLFQLSKRHFDFAQCDKLYILDSL</sequence>
<accession>A0ABQ6PYC9</accession>
<organism evidence="1 2">
    <name type="scientific">Algoriphagus taiwanensis</name>
    <dbReference type="NCBI Taxonomy" id="1445656"/>
    <lineage>
        <taxon>Bacteria</taxon>
        <taxon>Pseudomonadati</taxon>
        <taxon>Bacteroidota</taxon>
        <taxon>Cytophagia</taxon>
        <taxon>Cytophagales</taxon>
        <taxon>Cyclobacteriaceae</taxon>
        <taxon>Algoriphagus</taxon>
    </lineage>
</organism>
<keyword evidence="2" id="KW-1185">Reference proteome</keyword>
<evidence type="ECO:0000313" key="2">
    <source>
        <dbReference type="Proteomes" id="UP001307705"/>
    </source>
</evidence>
<name>A0ABQ6PYC9_9BACT</name>
<gene>
    <name evidence="1" type="ORF">Ataiwa_12060</name>
</gene>
<dbReference type="EMBL" id="BTPE01000003">
    <property type="protein sequence ID" value="GMQ32934.1"/>
    <property type="molecule type" value="Genomic_DNA"/>
</dbReference>
<dbReference type="Proteomes" id="UP001307705">
    <property type="component" value="Unassembled WGS sequence"/>
</dbReference>
<protein>
    <submittedName>
        <fullName evidence="1">Uncharacterized protein</fullName>
    </submittedName>
</protein>
<proteinExistence type="predicted"/>